<gene>
    <name evidence="1" type="ORF">Slati_0975900</name>
</gene>
<protein>
    <submittedName>
        <fullName evidence="1">Uncharacterized protein</fullName>
    </submittedName>
</protein>
<sequence>MEIHGYIWASGRHKAIEYLAFTSIPEWAFGSIRSWLCAGDFNEILSPDEKTGAPRPRRQIEEFRACLAEC</sequence>
<reference evidence="1" key="2">
    <citation type="journal article" date="2024" name="Plant">
        <title>Genomic evolution and insights into agronomic trait innovations of Sesamum species.</title>
        <authorList>
            <person name="Miao H."/>
            <person name="Wang L."/>
            <person name="Qu L."/>
            <person name="Liu H."/>
            <person name="Sun Y."/>
            <person name="Le M."/>
            <person name="Wang Q."/>
            <person name="Wei S."/>
            <person name="Zheng Y."/>
            <person name="Lin W."/>
            <person name="Duan Y."/>
            <person name="Cao H."/>
            <person name="Xiong S."/>
            <person name="Wang X."/>
            <person name="Wei L."/>
            <person name="Li C."/>
            <person name="Ma Q."/>
            <person name="Ju M."/>
            <person name="Zhao R."/>
            <person name="Li G."/>
            <person name="Mu C."/>
            <person name="Tian Q."/>
            <person name="Mei H."/>
            <person name="Zhang T."/>
            <person name="Gao T."/>
            <person name="Zhang H."/>
        </authorList>
    </citation>
    <scope>NUCLEOTIDE SEQUENCE</scope>
    <source>
        <strain evidence="1">KEN1</strain>
    </source>
</reference>
<dbReference type="EMBL" id="JACGWN010000003">
    <property type="protein sequence ID" value="KAL0456367.1"/>
    <property type="molecule type" value="Genomic_DNA"/>
</dbReference>
<name>A0AAW2XQW6_9LAMI</name>
<comment type="caution">
    <text evidence="1">The sequence shown here is derived from an EMBL/GenBank/DDBJ whole genome shotgun (WGS) entry which is preliminary data.</text>
</comment>
<organism evidence="1">
    <name type="scientific">Sesamum latifolium</name>
    <dbReference type="NCBI Taxonomy" id="2727402"/>
    <lineage>
        <taxon>Eukaryota</taxon>
        <taxon>Viridiplantae</taxon>
        <taxon>Streptophyta</taxon>
        <taxon>Embryophyta</taxon>
        <taxon>Tracheophyta</taxon>
        <taxon>Spermatophyta</taxon>
        <taxon>Magnoliopsida</taxon>
        <taxon>eudicotyledons</taxon>
        <taxon>Gunneridae</taxon>
        <taxon>Pentapetalae</taxon>
        <taxon>asterids</taxon>
        <taxon>lamiids</taxon>
        <taxon>Lamiales</taxon>
        <taxon>Pedaliaceae</taxon>
        <taxon>Sesamum</taxon>
    </lineage>
</organism>
<accession>A0AAW2XQW6</accession>
<evidence type="ECO:0000313" key="1">
    <source>
        <dbReference type="EMBL" id="KAL0456367.1"/>
    </source>
</evidence>
<dbReference type="AlphaFoldDB" id="A0AAW2XQW6"/>
<reference evidence="1" key="1">
    <citation type="submission" date="2020-06" db="EMBL/GenBank/DDBJ databases">
        <authorList>
            <person name="Li T."/>
            <person name="Hu X."/>
            <person name="Zhang T."/>
            <person name="Song X."/>
            <person name="Zhang H."/>
            <person name="Dai N."/>
            <person name="Sheng W."/>
            <person name="Hou X."/>
            <person name="Wei L."/>
        </authorList>
    </citation>
    <scope>NUCLEOTIDE SEQUENCE</scope>
    <source>
        <strain evidence="1">KEN1</strain>
        <tissue evidence="1">Leaf</tissue>
    </source>
</reference>
<proteinExistence type="predicted"/>